<keyword evidence="5" id="KW-0970">Cilium biogenesis/degradation</keyword>
<comment type="caution">
    <text evidence="13">The sequence shown here is derived from an EMBL/GenBank/DDBJ whole genome shotgun (WGS) entry which is preliminary data.</text>
</comment>
<evidence type="ECO:0000256" key="8">
    <source>
        <dbReference type="ARBA" id="ARBA00023136"/>
    </source>
</evidence>
<comment type="function">
    <text evidence="10">Component of the transition zone in primary cilia. Required for ciliogenesis.</text>
</comment>
<evidence type="ECO:0000256" key="7">
    <source>
        <dbReference type="ARBA" id="ARBA00023069"/>
    </source>
</evidence>
<organism evidence="13 14">
    <name type="scientific">Naegleria lovaniensis</name>
    <name type="common">Amoeba</name>
    <dbReference type="NCBI Taxonomy" id="51637"/>
    <lineage>
        <taxon>Eukaryota</taxon>
        <taxon>Discoba</taxon>
        <taxon>Heterolobosea</taxon>
        <taxon>Tetramitia</taxon>
        <taxon>Eutetramitia</taxon>
        <taxon>Vahlkampfiidae</taxon>
        <taxon>Naegleria</taxon>
    </lineage>
</organism>
<evidence type="ECO:0000256" key="11">
    <source>
        <dbReference type="SAM" id="MobiDB-lite"/>
    </source>
</evidence>
<evidence type="ECO:0000256" key="2">
    <source>
        <dbReference type="ARBA" id="ARBA00004141"/>
    </source>
</evidence>
<keyword evidence="8 12" id="KW-0472">Membrane</keyword>
<feature type="transmembrane region" description="Helical" evidence="12">
    <location>
        <begin position="354"/>
        <end position="380"/>
    </location>
</feature>
<dbReference type="PANTHER" id="PTHR28388">
    <property type="entry name" value="TRANSMEMBRANE PROTEIN 237"/>
    <property type="match status" value="1"/>
</dbReference>
<evidence type="ECO:0000256" key="6">
    <source>
        <dbReference type="ARBA" id="ARBA00022989"/>
    </source>
</evidence>
<feature type="transmembrane region" description="Helical" evidence="12">
    <location>
        <begin position="412"/>
        <end position="436"/>
    </location>
</feature>
<evidence type="ECO:0000256" key="12">
    <source>
        <dbReference type="SAM" id="Phobius"/>
    </source>
</evidence>
<evidence type="ECO:0000256" key="5">
    <source>
        <dbReference type="ARBA" id="ARBA00022794"/>
    </source>
</evidence>
<dbReference type="InterPro" id="IPR029409">
    <property type="entry name" value="TMEM237"/>
</dbReference>
<dbReference type="Proteomes" id="UP000816034">
    <property type="component" value="Unassembled WGS sequence"/>
</dbReference>
<evidence type="ECO:0000256" key="10">
    <source>
        <dbReference type="ARBA" id="ARBA00025631"/>
    </source>
</evidence>
<evidence type="ECO:0000256" key="3">
    <source>
        <dbReference type="ARBA" id="ARBA00008783"/>
    </source>
</evidence>
<evidence type="ECO:0000313" key="13">
    <source>
        <dbReference type="EMBL" id="KAG2392261.1"/>
    </source>
</evidence>
<keyword evidence="4 12" id="KW-0812">Transmembrane</keyword>
<dbReference type="GO" id="GO:0035869">
    <property type="term" value="C:ciliary transition zone"/>
    <property type="evidence" value="ECO:0007669"/>
    <property type="project" value="TreeGrafter"/>
</dbReference>
<reference evidence="13 14" key="1">
    <citation type="journal article" date="2018" name="BMC Genomics">
        <title>The genome of Naegleria lovaniensis, the basis for a comparative approach to unravel pathogenicity factors of the human pathogenic amoeba N. fowleri.</title>
        <authorList>
            <person name="Liechti N."/>
            <person name="Schurch N."/>
            <person name="Bruggmann R."/>
            <person name="Wittwer M."/>
        </authorList>
    </citation>
    <scope>NUCLEOTIDE SEQUENCE [LARGE SCALE GENOMIC DNA]</scope>
    <source>
        <strain evidence="13 14">ATCC 30569</strain>
    </source>
</reference>
<feature type="transmembrane region" description="Helical" evidence="12">
    <location>
        <begin position="258"/>
        <end position="284"/>
    </location>
</feature>
<dbReference type="PANTHER" id="PTHR28388:SF1">
    <property type="entry name" value="TRANSMEMBRANE PROTEIN 237"/>
    <property type="match status" value="1"/>
</dbReference>
<feature type="compositionally biased region" description="Basic residues" evidence="11">
    <location>
        <begin position="102"/>
        <end position="114"/>
    </location>
</feature>
<keyword evidence="7" id="KW-0969">Cilium</keyword>
<evidence type="ECO:0000313" key="14">
    <source>
        <dbReference type="Proteomes" id="UP000816034"/>
    </source>
</evidence>
<evidence type="ECO:0000256" key="4">
    <source>
        <dbReference type="ARBA" id="ARBA00022692"/>
    </source>
</evidence>
<feature type="compositionally biased region" description="Polar residues" evidence="11">
    <location>
        <begin position="124"/>
        <end position="138"/>
    </location>
</feature>
<keyword evidence="14" id="KW-1185">Reference proteome</keyword>
<comment type="similarity">
    <text evidence="3">Belongs to the TMEM237 family.</text>
</comment>
<dbReference type="GO" id="GO:0060271">
    <property type="term" value="P:cilium assembly"/>
    <property type="evidence" value="ECO:0007669"/>
    <property type="project" value="TreeGrafter"/>
</dbReference>
<dbReference type="GeneID" id="68104967"/>
<feature type="compositionally biased region" description="Polar residues" evidence="11">
    <location>
        <begin position="16"/>
        <end position="26"/>
    </location>
</feature>
<proteinExistence type="inferred from homology"/>
<feature type="compositionally biased region" description="Basic and acidic residues" evidence="11">
    <location>
        <begin position="39"/>
        <end position="63"/>
    </location>
</feature>
<feature type="transmembrane region" description="Helical" evidence="12">
    <location>
        <begin position="304"/>
        <end position="322"/>
    </location>
</feature>
<dbReference type="RefSeq" id="XP_044554155.1">
    <property type="nucleotide sequence ID" value="XM_044688288.1"/>
</dbReference>
<gene>
    <name evidence="13" type="ORF">C9374_012513</name>
</gene>
<dbReference type="EMBL" id="PYSW02000005">
    <property type="protein sequence ID" value="KAG2392261.1"/>
    <property type="molecule type" value="Genomic_DNA"/>
</dbReference>
<dbReference type="AlphaFoldDB" id="A0AA88H3D1"/>
<evidence type="ECO:0000256" key="9">
    <source>
        <dbReference type="ARBA" id="ARBA00023273"/>
    </source>
</evidence>
<dbReference type="Pfam" id="PF15383">
    <property type="entry name" value="TMEM237"/>
    <property type="match status" value="1"/>
</dbReference>
<comment type="subcellular location">
    <subcellularLocation>
        <location evidence="1">Cell projection</location>
        <location evidence="1">Cilium</location>
    </subcellularLocation>
    <subcellularLocation>
        <location evidence="2">Membrane</location>
        <topology evidence="2">Multi-pass membrane protein</topology>
    </subcellularLocation>
</comment>
<keyword evidence="6 12" id="KW-1133">Transmembrane helix</keyword>
<feature type="region of interest" description="Disordered" evidence="11">
    <location>
        <begin position="1"/>
        <end position="138"/>
    </location>
</feature>
<sequence>MSLHAERVKTPLPEQLKNSFSFGNTSHNEEDGIEEESMMDDHQFEMKRTDEGDKLEDFHRSENVEEEPTNHNTTVNNSRRNRFNQDVGDQSTTDVGDESSSKKKKKRVKKKKLKTRVEEEQTEETNLTPNENISATNETTVNSTIKNDLFADMKRNHYLTISPNDIITKEVEEGDDGKAEEQATMETARNVKTQGPTSQRQKIIFIENPVSGQFRKIKETDLNDHKEVNEELVEDEQQIIEREINSYSSTVLVTNNNLFVILNFTQGLLVGFCLFHLLINIPLYNQLVAFAEWYSSVATILQKIYMFLCSICSVLSLYILSIELRPPIQKSTIFTELVVENSSPLKRSTRTVSFVVKTLLCVEAASYLLAFLSSVIIAYADEFFAFTYYKVGANWTTPISVSDPEIIPRYVILWHILNGVRALSAIVGWVSATILFRGLRRQAETTFQHLLKQQRTINQ</sequence>
<dbReference type="GO" id="GO:0016020">
    <property type="term" value="C:membrane"/>
    <property type="evidence" value="ECO:0007669"/>
    <property type="project" value="UniProtKB-SubCell"/>
</dbReference>
<name>A0AA88H3D1_NAELO</name>
<keyword evidence="9" id="KW-0966">Cell projection</keyword>
<protein>
    <submittedName>
        <fullName evidence="13">Uncharacterized protein</fullName>
    </submittedName>
</protein>
<evidence type="ECO:0000256" key="1">
    <source>
        <dbReference type="ARBA" id="ARBA00004138"/>
    </source>
</evidence>
<accession>A0AA88H3D1</accession>